<evidence type="ECO:0000256" key="2">
    <source>
        <dbReference type="ARBA" id="ARBA00022475"/>
    </source>
</evidence>
<keyword evidence="2" id="KW-1003">Cell membrane</keyword>
<reference evidence="9 10" key="1">
    <citation type="submission" date="2019-03" db="EMBL/GenBank/DDBJ databases">
        <title>Complete genome sequence of Ferrigenium kumadai strain An22, a microaerophilic iron-oxidizing bacterium isolated from a paddy field soil.</title>
        <authorList>
            <person name="Watanabe T."/>
            <person name="Asakawa S."/>
        </authorList>
    </citation>
    <scope>NUCLEOTIDE SEQUENCE [LARGE SCALE GENOMIC DNA]</scope>
    <source>
        <strain evidence="9 10">An22</strain>
    </source>
</reference>
<feature type="transmembrane region" description="Helical" evidence="7">
    <location>
        <begin position="123"/>
        <end position="149"/>
    </location>
</feature>
<dbReference type="InterPro" id="IPR050553">
    <property type="entry name" value="Thioredoxin_ResA/DsbE_sf"/>
</dbReference>
<organism evidence="9 10">
    <name type="scientific">Ferrigenium kumadai</name>
    <dbReference type="NCBI Taxonomy" id="1682490"/>
    <lineage>
        <taxon>Bacteria</taxon>
        <taxon>Pseudomonadati</taxon>
        <taxon>Pseudomonadota</taxon>
        <taxon>Betaproteobacteria</taxon>
        <taxon>Nitrosomonadales</taxon>
        <taxon>Gallionellaceae</taxon>
        <taxon>Ferrigenium</taxon>
    </lineage>
</organism>
<dbReference type="PROSITE" id="PS51352">
    <property type="entry name" value="THIOREDOXIN_2"/>
    <property type="match status" value="1"/>
</dbReference>
<evidence type="ECO:0000313" key="10">
    <source>
        <dbReference type="Proteomes" id="UP001319121"/>
    </source>
</evidence>
<dbReference type="PANTHER" id="PTHR42852">
    <property type="entry name" value="THIOL:DISULFIDE INTERCHANGE PROTEIN DSBE"/>
    <property type="match status" value="1"/>
</dbReference>
<dbReference type="GO" id="GO:0017004">
    <property type="term" value="P:cytochrome complex assembly"/>
    <property type="evidence" value="ECO:0007669"/>
    <property type="project" value="UniProtKB-KW"/>
</dbReference>
<comment type="subcellular location">
    <subcellularLocation>
        <location evidence="1">Cell membrane</location>
        <topology evidence="1">Multi-pass membrane protein</topology>
    </subcellularLocation>
</comment>
<evidence type="ECO:0000256" key="5">
    <source>
        <dbReference type="ARBA" id="ARBA00022989"/>
    </source>
</evidence>
<dbReference type="InterPro" id="IPR013766">
    <property type="entry name" value="Thioredoxin_domain"/>
</dbReference>
<dbReference type="KEGG" id="fku:FGKAn22_11740"/>
<evidence type="ECO:0000256" key="1">
    <source>
        <dbReference type="ARBA" id="ARBA00004651"/>
    </source>
</evidence>
<protein>
    <submittedName>
        <fullName evidence="9">Cytochrome C biogenesis protein DipZ</fullName>
    </submittedName>
</protein>
<dbReference type="Pfam" id="PF17991">
    <property type="entry name" value="Thioredoxin_10"/>
    <property type="match status" value="1"/>
</dbReference>
<dbReference type="InterPro" id="IPR036249">
    <property type="entry name" value="Thioredoxin-like_sf"/>
</dbReference>
<dbReference type="GO" id="GO:0005886">
    <property type="term" value="C:plasma membrane"/>
    <property type="evidence" value="ECO:0007669"/>
    <property type="project" value="UniProtKB-SubCell"/>
</dbReference>
<dbReference type="Gene3D" id="2.60.120.260">
    <property type="entry name" value="Galactose-binding domain-like"/>
    <property type="match status" value="1"/>
</dbReference>
<feature type="transmembrane region" description="Helical" evidence="7">
    <location>
        <begin position="6"/>
        <end position="30"/>
    </location>
</feature>
<dbReference type="SUPFAM" id="SSF52833">
    <property type="entry name" value="Thioredoxin-like"/>
    <property type="match status" value="1"/>
</dbReference>
<evidence type="ECO:0000256" key="3">
    <source>
        <dbReference type="ARBA" id="ARBA00022692"/>
    </source>
</evidence>
<feature type="transmembrane region" description="Helical" evidence="7">
    <location>
        <begin position="42"/>
        <end position="60"/>
    </location>
</feature>
<keyword evidence="5 7" id="KW-1133">Transmembrane helix</keyword>
<keyword evidence="4" id="KW-0201">Cytochrome c-type biogenesis</keyword>
<dbReference type="Pfam" id="PF02683">
    <property type="entry name" value="DsbD_TM"/>
    <property type="match status" value="1"/>
</dbReference>
<evidence type="ECO:0000256" key="6">
    <source>
        <dbReference type="ARBA" id="ARBA00023136"/>
    </source>
</evidence>
<dbReference type="InterPro" id="IPR003834">
    <property type="entry name" value="Cyt_c_assmbl_TM_dom"/>
</dbReference>
<dbReference type="Proteomes" id="UP001319121">
    <property type="component" value="Chromosome"/>
</dbReference>
<dbReference type="PANTHER" id="PTHR42852:SF13">
    <property type="entry name" value="PROTEIN DIPZ"/>
    <property type="match status" value="1"/>
</dbReference>
<gene>
    <name evidence="9" type="ORF">FGKAn22_11740</name>
</gene>
<dbReference type="CDD" id="cd03012">
    <property type="entry name" value="TlpA_like_DipZ_like"/>
    <property type="match status" value="1"/>
</dbReference>
<sequence>MNTLDIGLAFLEGLALIVSPCILPVLPLVLATSAGGGRRRPYGIIIGFVLAFSVFAVVARKLVALLGIDLDIVKDVSLVLLALFGLVLLSSRLSERFSSLTQGAANLGNELASTKGEGLLSGIVIGALIGLVWTPCAGPILAAVLVQVIRQQSDLAGNLVILSFGIGAGVPMLIIALTGRKMMNKLSFFAHHAEAVRKGFGVLILLAVVYIASGANIESLFLSGSKDAQPRGELVLQEGLRQSYAAPEFLEVGTWLNSPPLTMKSLRGKVVLVDFWTYSCVNCVRTLPYLTDWDRKYRDKGLVIVGVHSPEFEFEKKTANVQAAIAQYGIRYPVAQDNLLSTWVNFDNRYWPAHYLIDRQGQVVYTHFGEGKYDVTENNIRYLLGLKEKGETIKVEGPTFALGQTPETYLGYGRADSFGGRERVVPDVSGSYRFPAFLPDDEWALNGRWKVEREKVVSAETGAALRLNFKARKVFLVLGTASGNPVHVSLKLNGEAVGINAGKDAPAGAVTVQRNTLYELIDQKVPKNGLLEIQADTPGLEAYAFTFG</sequence>
<feature type="transmembrane region" description="Helical" evidence="7">
    <location>
        <begin position="72"/>
        <end position="89"/>
    </location>
</feature>
<evidence type="ECO:0000313" key="9">
    <source>
        <dbReference type="EMBL" id="BBI99481.1"/>
    </source>
</evidence>
<dbReference type="AlphaFoldDB" id="A0AAN1SZF9"/>
<dbReference type="EMBL" id="AP019536">
    <property type="protein sequence ID" value="BBI99481.1"/>
    <property type="molecule type" value="Genomic_DNA"/>
</dbReference>
<keyword evidence="10" id="KW-1185">Reference proteome</keyword>
<evidence type="ECO:0000256" key="7">
    <source>
        <dbReference type="SAM" id="Phobius"/>
    </source>
</evidence>
<keyword evidence="6 7" id="KW-0472">Membrane</keyword>
<feature type="transmembrane region" description="Helical" evidence="7">
    <location>
        <begin position="155"/>
        <end position="179"/>
    </location>
</feature>
<keyword evidence="3 7" id="KW-0812">Transmembrane</keyword>
<dbReference type="InterPro" id="IPR013740">
    <property type="entry name" value="Redoxin"/>
</dbReference>
<evidence type="ECO:0000259" key="8">
    <source>
        <dbReference type="PROSITE" id="PS51352"/>
    </source>
</evidence>
<evidence type="ECO:0000256" key="4">
    <source>
        <dbReference type="ARBA" id="ARBA00022748"/>
    </source>
</evidence>
<dbReference type="Pfam" id="PF08534">
    <property type="entry name" value="Redoxin"/>
    <property type="match status" value="1"/>
</dbReference>
<feature type="domain" description="Thioredoxin" evidence="8">
    <location>
        <begin position="240"/>
        <end position="385"/>
    </location>
</feature>
<dbReference type="RefSeq" id="WP_212787055.1">
    <property type="nucleotide sequence ID" value="NZ_AP019536.1"/>
</dbReference>
<accession>A0AAN1SZF9</accession>
<dbReference type="GO" id="GO:0016491">
    <property type="term" value="F:oxidoreductase activity"/>
    <property type="evidence" value="ECO:0007669"/>
    <property type="project" value="InterPro"/>
</dbReference>
<proteinExistence type="predicted"/>
<feature type="transmembrane region" description="Helical" evidence="7">
    <location>
        <begin position="200"/>
        <end position="222"/>
    </location>
</feature>
<name>A0AAN1SZF9_9PROT</name>
<dbReference type="Gene3D" id="3.40.30.10">
    <property type="entry name" value="Glutaredoxin"/>
    <property type="match status" value="1"/>
</dbReference>
<dbReference type="InterPro" id="IPR041017">
    <property type="entry name" value="Thioredoxin_10"/>
</dbReference>